<dbReference type="SUPFAM" id="SSF54427">
    <property type="entry name" value="NTF2-like"/>
    <property type="match status" value="1"/>
</dbReference>
<organism evidence="4 5">
    <name type="scientific">Flavobacterium nitrogenifigens</name>
    <dbReference type="NCBI Taxonomy" id="1617283"/>
    <lineage>
        <taxon>Bacteria</taxon>
        <taxon>Pseudomonadati</taxon>
        <taxon>Bacteroidota</taxon>
        <taxon>Flavobacteriia</taxon>
        <taxon>Flavobacteriales</taxon>
        <taxon>Flavobacteriaceae</taxon>
        <taxon>Flavobacterium</taxon>
    </lineage>
</organism>
<dbReference type="Gene3D" id="1.10.260.40">
    <property type="entry name" value="lambda repressor-like DNA-binding domains"/>
    <property type="match status" value="1"/>
</dbReference>
<keyword evidence="2" id="KW-0472">Membrane</keyword>
<feature type="transmembrane region" description="Helical" evidence="2">
    <location>
        <begin position="102"/>
        <end position="121"/>
    </location>
</feature>
<evidence type="ECO:0000259" key="3">
    <source>
        <dbReference type="PROSITE" id="PS50943"/>
    </source>
</evidence>
<feature type="domain" description="HTH cro/C1-type" evidence="3">
    <location>
        <begin position="11"/>
        <end position="65"/>
    </location>
</feature>
<gene>
    <name evidence="4" type="ORF">HNP37_001109</name>
</gene>
<keyword evidence="2" id="KW-0812">Transmembrane</keyword>
<name>A0A7W7IVA8_9FLAO</name>
<comment type="caution">
    <text evidence="4">The sequence shown here is derived from an EMBL/GenBank/DDBJ whole genome shotgun (WGS) entry which is preliminary data.</text>
</comment>
<dbReference type="PROSITE" id="PS50943">
    <property type="entry name" value="HTH_CROC1"/>
    <property type="match status" value="1"/>
</dbReference>
<dbReference type="GO" id="GO:0003700">
    <property type="term" value="F:DNA-binding transcription factor activity"/>
    <property type="evidence" value="ECO:0007669"/>
    <property type="project" value="TreeGrafter"/>
</dbReference>
<dbReference type="Pfam" id="PF01381">
    <property type="entry name" value="HTH_3"/>
    <property type="match status" value="1"/>
</dbReference>
<evidence type="ECO:0000256" key="1">
    <source>
        <dbReference type="ARBA" id="ARBA00023125"/>
    </source>
</evidence>
<sequence>MIQQPELGKKIADYRKSKGFTQEELVEKCNLSVRTLQRIEAGEVTPRNYTVKLIFEVLELDFENSFNSQNEKSKGRIEKWLEQFYISFIDLFNLKTNTMKKVSILSITIFAVIWAITSLTSQTFAQAKAQKQIEKSNSDFIKWFNSGEINFLVNLYREDACLVSRGCGKDFIKSYYNVEASKFKFTEIKSTSIAVNDTVAIEKGKWSAILNSGQPIGGEYTSEWRLTNSEWLIVSETSGLQFDKK</sequence>
<keyword evidence="1" id="KW-0238">DNA-binding</keyword>
<reference evidence="4 5" key="1">
    <citation type="submission" date="2020-08" db="EMBL/GenBank/DDBJ databases">
        <title>Functional genomics of gut bacteria from endangered species of beetles.</title>
        <authorList>
            <person name="Carlos-Shanley C."/>
        </authorList>
    </citation>
    <scope>NUCLEOTIDE SEQUENCE [LARGE SCALE GENOMIC DNA]</scope>
    <source>
        <strain evidence="4 5">S00142</strain>
    </source>
</reference>
<dbReference type="SMART" id="SM00530">
    <property type="entry name" value="HTH_XRE"/>
    <property type="match status" value="1"/>
</dbReference>
<accession>A0A7W7IVA8</accession>
<keyword evidence="5" id="KW-1185">Reference proteome</keyword>
<keyword evidence="2" id="KW-1133">Transmembrane helix</keyword>
<evidence type="ECO:0000256" key="2">
    <source>
        <dbReference type="SAM" id="Phobius"/>
    </source>
</evidence>
<dbReference type="GO" id="GO:0003677">
    <property type="term" value="F:DNA binding"/>
    <property type="evidence" value="ECO:0007669"/>
    <property type="project" value="UniProtKB-KW"/>
</dbReference>
<dbReference type="EMBL" id="JACHLD010000001">
    <property type="protein sequence ID" value="MBB4801070.1"/>
    <property type="molecule type" value="Genomic_DNA"/>
</dbReference>
<dbReference type="Gene3D" id="3.10.450.50">
    <property type="match status" value="1"/>
</dbReference>
<dbReference type="AlphaFoldDB" id="A0A7W7IVA8"/>
<dbReference type="PANTHER" id="PTHR46797:SF1">
    <property type="entry name" value="METHYLPHOSPHONATE SYNTHASE"/>
    <property type="match status" value="1"/>
</dbReference>
<dbReference type="InterPro" id="IPR010982">
    <property type="entry name" value="Lambda_DNA-bd_dom_sf"/>
</dbReference>
<dbReference type="SUPFAM" id="SSF47413">
    <property type="entry name" value="lambda repressor-like DNA-binding domains"/>
    <property type="match status" value="1"/>
</dbReference>
<dbReference type="GO" id="GO:0005829">
    <property type="term" value="C:cytosol"/>
    <property type="evidence" value="ECO:0007669"/>
    <property type="project" value="TreeGrafter"/>
</dbReference>
<dbReference type="InterPro" id="IPR001387">
    <property type="entry name" value="Cro/C1-type_HTH"/>
</dbReference>
<dbReference type="InterPro" id="IPR032710">
    <property type="entry name" value="NTF2-like_dom_sf"/>
</dbReference>
<dbReference type="PANTHER" id="PTHR46797">
    <property type="entry name" value="HTH-TYPE TRANSCRIPTIONAL REGULATOR"/>
    <property type="match status" value="1"/>
</dbReference>
<evidence type="ECO:0000313" key="5">
    <source>
        <dbReference type="Proteomes" id="UP000561681"/>
    </source>
</evidence>
<dbReference type="Proteomes" id="UP000561681">
    <property type="component" value="Unassembled WGS sequence"/>
</dbReference>
<dbReference type="RefSeq" id="WP_184159202.1">
    <property type="nucleotide sequence ID" value="NZ_JACHLD010000001.1"/>
</dbReference>
<evidence type="ECO:0000313" key="4">
    <source>
        <dbReference type="EMBL" id="MBB4801070.1"/>
    </source>
</evidence>
<dbReference type="CDD" id="cd00093">
    <property type="entry name" value="HTH_XRE"/>
    <property type="match status" value="1"/>
</dbReference>
<proteinExistence type="predicted"/>
<dbReference type="InterPro" id="IPR050807">
    <property type="entry name" value="TransReg_Diox_bact_type"/>
</dbReference>
<protein>
    <submittedName>
        <fullName evidence="4">Transcriptional regulator with XRE-family HTH domain</fullName>
    </submittedName>
</protein>